<feature type="compositionally biased region" description="Basic residues" evidence="1">
    <location>
        <begin position="245"/>
        <end position="254"/>
    </location>
</feature>
<keyword evidence="3" id="KW-1185">Reference proteome</keyword>
<dbReference type="Proteomes" id="UP000321490">
    <property type="component" value="Unassembled WGS sequence"/>
</dbReference>
<feature type="compositionally biased region" description="Basic and acidic residues" evidence="1">
    <location>
        <begin position="133"/>
        <end position="151"/>
    </location>
</feature>
<accession>A0A562IP44</accession>
<evidence type="ECO:0000313" key="2">
    <source>
        <dbReference type="EMBL" id="TWH72787.1"/>
    </source>
</evidence>
<comment type="caution">
    <text evidence="2">The sequence shown here is derived from an EMBL/GenBank/DDBJ whole genome shotgun (WGS) entry which is preliminary data.</text>
</comment>
<organism evidence="2 3">
    <name type="scientific">Modestobacter roseus</name>
    <dbReference type="NCBI Taxonomy" id="1181884"/>
    <lineage>
        <taxon>Bacteria</taxon>
        <taxon>Bacillati</taxon>
        <taxon>Actinomycetota</taxon>
        <taxon>Actinomycetes</taxon>
        <taxon>Geodermatophilales</taxon>
        <taxon>Geodermatophilaceae</taxon>
        <taxon>Modestobacter</taxon>
    </lineage>
</organism>
<name>A0A562IP44_9ACTN</name>
<protein>
    <submittedName>
        <fullName evidence="2">Uncharacterized protein</fullName>
    </submittedName>
</protein>
<feature type="compositionally biased region" description="Low complexity" evidence="1">
    <location>
        <begin position="226"/>
        <end position="244"/>
    </location>
</feature>
<proteinExistence type="predicted"/>
<sequence>MLVGALGQPPADRRAEQDHGEEHRAHLGGQVDEAEHLRAALDEGQHERAQGDPERVRPAQQRRGQTGEHQVGGQGAVEAVRHAQHVRQPDQPGDGTGTEHRTDHPAVDPDAGGLRRLRGEGGHPQGVAPDAAVLHEVEEHPDGDGDEHETGDGGAVAQPQVEHVGHQPAGVDDRRAGVLPAAGAEDVGQEDGHQRRGDGVHQDRGDHLADAPVDAQQRRDQRPQRADQAAEQQGDRQPQGQGQRQVRRQHRPGQRGHPVLAVDADVEQAHPQGEGGRDAGQVQRDGVVQRRHQRRRLGAVVPHHRVGRGRRIAAGGQEEGGDQQRQQHRDDRAGGGEPRPPGGRCRAVHAARPRPGACRAPVMCSPSSVASTVRGSSSATTRPR</sequence>
<feature type="compositionally biased region" description="Basic and acidic residues" evidence="1">
    <location>
        <begin position="11"/>
        <end position="25"/>
    </location>
</feature>
<dbReference type="AlphaFoldDB" id="A0A562IP44"/>
<feature type="compositionally biased region" description="Basic and acidic residues" evidence="1">
    <location>
        <begin position="33"/>
        <end position="57"/>
    </location>
</feature>
<feature type="region of interest" description="Disordered" evidence="1">
    <location>
        <begin position="1"/>
        <end position="384"/>
    </location>
</feature>
<evidence type="ECO:0000313" key="3">
    <source>
        <dbReference type="Proteomes" id="UP000321490"/>
    </source>
</evidence>
<feature type="compositionally biased region" description="Low complexity" evidence="1">
    <location>
        <begin position="353"/>
        <end position="384"/>
    </location>
</feature>
<evidence type="ECO:0000256" key="1">
    <source>
        <dbReference type="SAM" id="MobiDB-lite"/>
    </source>
</evidence>
<feature type="compositionally biased region" description="Basic and acidic residues" evidence="1">
    <location>
        <begin position="97"/>
        <end position="107"/>
    </location>
</feature>
<dbReference type="EMBL" id="VLKF01000001">
    <property type="protein sequence ID" value="TWH72787.1"/>
    <property type="molecule type" value="Genomic_DNA"/>
</dbReference>
<feature type="compositionally biased region" description="Basic and acidic residues" evidence="1">
    <location>
        <begin position="216"/>
        <end position="225"/>
    </location>
</feature>
<feature type="compositionally biased region" description="Basic residues" evidence="1">
    <location>
        <begin position="289"/>
        <end position="311"/>
    </location>
</feature>
<reference evidence="2 3" key="1">
    <citation type="submission" date="2019-07" db="EMBL/GenBank/DDBJ databases">
        <title>R&amp;d 2014.</title>
        <authorList>
            <person name="Klenk H.-P."/>
        </authorList>
    </citation>
    <scope>NUCLEOTIDE SEQUENCE [LARGE SCALE GENOMIC DNA]</scope>
    <source>
        <strain evidence="2 3">DSM 45764</strain>
    </source>
</reference>
<feature type="compositionally biased region" description="Basic and acidic residues" evidence="1">
    <location>
        <begin position="190"/>
        <end position="209"/>
    </location>
</feature>
<feature type="compositionally biased region" description="Basic and acidic residues" evidence="1">
    <location>
        <begin position="325"/>
        <end position="334"/>
    </location>
</feature>
<gene>
    <name evidence="2" type="ORF">JD78_01309</name>
</gene>